<dbReference type="Pfam" id="PF00106">
    <property type="entry name" value="adh_short"/>
    <property type="match status" value="1"/>
</dbReference>
<comment type="similarity">
    <text evidence="1 2">Belongs to the short-chain dehydrogenases/reductases (SDR) family.</text>
</comment>
<dbReference type="EC" id="1.1.1.-" evidence="3"/>
<evidence type="ECO:0000256" key="1">
    <source>
        <dbReference type="ARBA" id="ARBA00006484"/>
    </source>
</evidence>
<dbReference type="CDD" id="cd05233">
    <property type="entry name" value="SDR_c"/>
    <property type="match status" value="1"/>
</dbReference>
<reference evidence="4" key="1">
    <citation type="journal article" date="2019" name="Int. J. Syst. Evol. Microbiol.">
        <title>The Global Catalogue of Microorganisms (GCM) 10K type strain sequencing project: providing services to taxonomists for standard genome sequencing and annotation.</title>
        <authorList>
            <consortium name="The Broad Institute Genomics Platform"/>
            <consortium name="The Broad Institute Genome Sequencing Center for Infectious Disease"/>
            <person name="Wu L."/>
            <person name="Ma J."/>
        </authorList>
    </citation>
    <scope>NUCLEOTIDE SEQUENCE [LARGE SCALE GENOMIC DNA]</scope>
    <source>
        <strain evidence="4">CGMCC 4.7466</strain>
    </source>
</reference>
<accession>A0ABV9T7X6</accession>
<protein>
    <submittedName>
        <fullName evidence="3">SDR family NAD(P)-dependent oxidoreductase</fullName>
        <ecNumber evidence="3">1.1.1.-</ecNumber>
    </submittedName>
</protein>
<evidence type="ECO:0000313" key="3">
    <source>
        <dbReference type="EMBL" id="MFC4874870.1"/>
    </source>
</evidence>
<dbReference type="PRINTS" id="PR00080">
    <property type="entry name" value="SDRFAMILY"/>
</dbReference>
<dbReference type="PRINTS" id="PR00081">
    <property type="entry name" value="GDHRDH"/>
</dbReference>
<proteinExistence type="inferred from homology"/>
<evidence type="ECO:0000313" key="4">
    <source>
        <dbReference type="Proteomes" id="UP001595818"/>
    </source>
</evidence>
<dbReference type="PANTHER" id="PTHR42879">
    <property type="entry name" value="3-OXOACYL-(ACYL-CARRIER-PROTEIN) REDUCTASE"/>
    <property type="match status" value="1"/>
</dbReference>
<organism evidence="3 4">
    <name type="scientific">Negadavirga shengliensis</name>
    <dbReference type="NCBI Taxonomy" id="1389218"/>
    <lineage>
        <taxon>Bacteria</taxon>
        <taxon>Pseudomonadati</taxon>
        <taxon>Bacteroidota</taxon>
        <taxon>Cytophagia</taxon>
        <taxon>Cytophagales</taxon>
        <taxon>Cyclobacteriaceae</taxon>
        <taxon>Negadavirga</taxon>
    </lineage>
</organism>
<dbReference type="InterPro" id="IPR050259">
    <property type="entry name" value="SDR"/>
</dbReference>
<dbReference type="Proteomes" id="UP001595818">
    <property type="component" value="Unassembled WGS sequence"/>
</dbReference>
<dbReference type="SUPFAM" id="SSF51735">
    <property type="entry name" value="NAD(P)-binding Rossmann-fold domains"/>
    <property type="match status" value="1"/>
</dbReference>
<dbReference type="InterPro" id="IPR002347">
    <property type="entry name" value="SDR_fam"/>
</dbReference>
<sequence length="268" mass="28934">MDLGLKNKTVLITGGSSGIGKETALTYAKENGVKIAVTYFRGKQAALELIERIEKSGNKAMAVPMSLADFSSIEKAFSEIIDRFGSIDVLINNAVYWGDGSAMGKSFEEMPIQQWRDIISINLFGTVRLTQLVLASMRKQQFGRIVNVSSDIALDSMVGSGPYGSLKAALFGLTSNLVVEASMDNILTNVVLPSLTMTPKAEHRFPDEFKTLAKAAFPTGRVTMPQDVASLITYLGSAANSHVNGEIIKATGKGSQPLLNYIFKNTNK</sequence>
<dbReference type="PANTHER" id="PTHR42879:SF2">
    <property type="entry name" value="3-OXOACYL-[ACYL-CARRIER-PROTEIN] REDUCTASE FABG"/>
    <property type="match status" value="1"/>
</dbReference>
<name>A0ABV9T7X6_9BACT</name>
<dbReference type="RefSeq" id="WP_377069138.1">
    <property type="nucleotide sequence ID" value="NZ_JBHSJJ010000023.1"/>
</dbReference>
<gene>
    <name evidence="3" type="ORF">ACFPFU_24410</name>
</gene>
<dbReference type="EMBL" id="JBHSJJ010000023">
    <property type="protein sequence ID" value="MFC4874870.1"/>
    <property type="molecule type" value="Genomic_DNA"/>
</dbReference>
<keyword evidence="3" id="KW-0560">Oxidoreductase</keyword>
<keyword evidence="4" id="KW-1185">Reference proteome</keyword>
<dbReference type="Gene3D" id="3.40.50.720">
    <property type="entry name" value="NAD(P)-binding Rossmann-like Domain"/>
    <property type="match status" value="1"/>
</dbReference>
<comment type="caution">
    <text evidence="3">The sequence shown here is derived from an EMBL/GenBank/DDBJ whole genome shotgun (WGS) entry which is preliminary data.</text>
</comment>
<dbReference type="GO" id="GO:0016491">
    <property type="term" value="F:oxidoreductase activity"/>
    <property type="evidence" value="ECO:0007669"/>
    <property type="project" value="UniProtKB-KW"/>
</dbReference>
<dbReference type="InterPro" id="IPR036291">
    <property type="entry name" value="NAD(P)-bd_dom_sf"/>
</dbReference>
<evidence type="ECO:0000256" key="2">
    <source>
        <dbReference type="RuleBase" id="RU000363"/>
    </source>
</evidence>